<dbReference type="EMBL" id="BARW01022459">
    <property type="protein sequence ID" value="GAI99665.1"/>
    <property type="molecule type" value="Genomic_DNA"/>
</dbReference>
<organism evidence="1">
    <name type="scientific">marine sediment metagenome</name>
    <dbReference type="NCBI Taxonomy" id="412755"/>
    <lineage>
        <taxon>unclassified sequences</taxon>
        <taxon>metagenomes</taxon>
        <taxon>ecological metagenomes</taxon>
    </lineage>
</organism>
<sequence>PDNPVHKIQYRMLANLYLLMDKLEKVKLEKLEDKLDNGFLEYYRTARWFFDRALHSCWLWWASMRPMWSPSLVYKGVHLLIITALNAQLAIVEAKVGGQEYFLAEQLYKNLINSQEDLLSALVSQTAKREKLRTF</sequence>
<feature type="non-terminal residue" evidence="1">
    <location>
        <position position="1"/>
    </location>
</feature>
<comment type="caution">
    <text evidence="1">The sequence shown here is derived from an EMBL/GenBank/DDBJ whole genome shotgun (WGS) entry which is preliminary data.</text>
</comment>
<dbReference type="AlphaFoldDB" id="X1UIF6"/>
<protein>
    <submittedName>
        <fullName evidence="1">Uncharacterized protein</fullName>
    </submittedName>
</protein>
<accession>X1UIF6</accession>
<evidence type="ECO:0000313" key="1">
    <source>
        <dbReference type="EMBL" id="GAI99665.1"/>
    </source>
</evidence>
<name>X1UIF6_9ZZZZ</name>
<proteinExistence type="predicted"/>
<reference evidence="1" key="1">
    <citation type="journal article" date="2014" name="Front. Microbiol.">
        <title>High frequency of phylogenetically diverse reductive dehalogenase-homologous genes in deep subseafloor sedimentary metagenomes.</title>
        <authorList>
            <person name="Kawai M."/>
            <person name="Futagami T."/>
            <person name="Toyoda A."/>
            <person name="Takaki Y."/>
            <person name="Nishi S."/>
            <person name="Hori S."/>
            <person name="Arai W."/>
            <person name="Tsubouchi T."/>
            <person name="Morono Y."/>
            <person name="Uchiyama I."/>
            <person name="Ito T."/>
            <person name="Fujiyama A."/>
            <person name="Inagaki F."/>
            <person name="Takami H."/>
        </authorList>
    </citation>
    <scope>NUCLEOTIDE SEQUENCE</scope>
    <source>
        <strain evidence="1">Expedition CK06-06</strain>
    </source>
</reference>
<gene>
    <name evidence="1" type="ORF">S12H4_37482</name>
</gene>